<dbReference type="Pfam" id="PF00149">
    <property type="entry name" value="Metallophos"/>
    <property type="match status" value="1"/>
</dbReference>
<dbReference type="PANTHER" id="PTHR42988:SF2">
    <property type="entry name" value="CYCLIC NUCLEOTIDE PHOSPHODIESTERASE CBUA0032-RELATED"/>
    <property type="match status" value="1"/>
</dbReference>
<evidence type="ECO:0000256" key="4">
    <source>
        <dbReference type="ARBA" id="ARBA00025742"/>
    </source>
</evidence>
<proteinExistence type="inferred from homology"/>
<dbReference type="InterPro" id="IPR004843">
    <property type="entry name" value="Calcineurin-like_PHP"/>
</dbReference>
<evidence type="ECO:0000256" key="2">
    <source>
        <dbReference type="ARBA" id="ARBA00022801"/>
    </source>
</evidence>
<dbReference type="Gene3D" id="3.60.21.10">
    <property type="match status" value="1"/>
</dbReference>
<dbReference type="InterPro" id="IPR050884">
    <property type="entry name" value="CNP_phosphodiesterase-III"/>
</dbReference>
<protein>
    <submittedName>
        <fullName evidence="6">3',5'-cyclic adenosine monophosphate phosphodiesterase CpdA</fullName>
    </submittedName>
</protein>
<gene>
    <name evidence="6" type="primary">cpdA</name>
    <name evidence="6" type="ORF">GCM10009798_14980</name>
</gene>
<dbReference type="PANTHER" id="PTHR42988">
    <property type="entry name" value="PHOSPHOHYDROLASE"/>
    <property type="match status" value="1"/>
</dbReference>
<dbReference type="RefSeq" id="WP_344043997.1">
    <property type="nucleotide sequence ID" value="NZ_BAAAPB010000001.1"/>
</dbReference>
<evidence type="ECO:0000313" key="6">
    <source>
        <dbReference type="EMBL" id="GAA1956609.1"/>
    </source>
</evidence>
<dbReference type="InterPro" id="IPR029052">
    <property type="entry name" value="Metallo-depent_PP-like"/>
</dbReference>
<accession>A0ABN2QQJ8</accession>
<organism evidence="6 7">
    <name type="scientific">Nocardioides panacihumi</name>
    <dbReference type="NCBI Taxonomy" id="400774"/>
    <lineage>
        <taxon>Bacteria</taxon>
        <taxon>Bacillati</taxon>
        <taxon>Actinomycetota</taxon>
        <taxon>Actinomycetes</taxon>
        <taxon>Propionibacteriales</taxon>
        <taxon>Nocardioidaceae</taxon>
        <taxon>Nocardioides</taxon>
    </lineage>
</organism>
<keyword evidence="3" id="KW-0408">Iron</keyword>
<comment type="caution">
    <text evidence="6">The sequence shown here is derived from an EMBL/GenBank/DDBJ whole genome shotgun (WGS) entry which is preliminary data.</text>
</comment>
<dbReference type="CDD" id="cd07402">
    <property type="entry name" value="MPP_GpdQ"/>
    <property type="match status" value="1"/>
</dbReference>
<comment type="similarity">
    <text evidence="4">Belongs to the cyclic nucleotide phosphodiesterase class-III family.</text>
</comment>
<name>A0ABN2QQJ8_9ACTN</name>
<keyword evidence="1" id="KW-0479">Metal-binding</keyword>
<dbReference type="SUPFAM" id="SSF56300">
    <property type="entry name" value="Metallo-dependent phosphatases"/>
    <property type="match status" value="1"/>
</dbReference>
<evidence type="ECO:0000259" key="5">
    <source>
        <dbReference type="Pfam" id="PF00149"/>
    </source>
</evidence>
<evidence type="ECO:0000256" key="1">
    <source>
        <dbReference type="ARBA" id="ARBA00022723"/>
    </source>
</evidence>
<evidence type="ECO:0000313" key="7">
    <source>
        <dbReference type="Proteomes" id="UP001500571"/>
    </source>
</evidence>
<dbReference type="EMBL" id="BAAAPB010000001">
    <property type="protein sequence ID" value="GAA1956609.1"/>
    <property type="molecule type" value="Genomic_DNA"/>
</dbReference>
<reference evidence="6 7" key="1">
    <citation type="journal article" date="2019" name="Int. J. Syst. Evol. Microbiol.">
        <title>The Global Catalogue of Microorganisms (GCM) 10K type strain sequencing project: providing services to taxonomists for standard genome sequencing and annotation.</title>
        <authorList>
            <consortium name="The Broad Institute Genomics Platform"/>
            <consortium name="The Broad Institute Genome Sequencing Center for Infectious Disease"/>
            <person name="Wu L."/>
            <person name="Ma J."/>
        </authorList>
    </citation>
    <scope>NUCLEOTIDE SEQUENCE [LARGE SCALE GENOMIC DNA]</scope>
    <source>
        <strain evidence="6 7">JCM 15309</strain>
    </source>
</reference>
<keyword evidence="7" id="KW-1185">Reference proteome</keyword>
<sequence>MQLGQYPDPVHTVAHLSDTHLLADGRLQYGVVDPERGVLLAIERIARMHPAPDAIVVTGDLADAGEPAAYARLKEIVEPAAAALGAQVVWVMGNHDERLAYSEGLFGEATDTSQDAVYDVNGLRIVSLDSTVPGYHHGELTRAQLDWLADVLATPSPHGTLLAMHHPPVPLPMSPAEAVIELYAQHELSEVLRGSDVRSVLAGHLHYSTYSTLAGIPVSVAAASCYTLDPAPRSALLHAVDGSTSITMTHLYQDRVVHTVVPLSESPQLYSVRAELADQLYALTPDDRRELLSRKDSAFDVAGDW</sequence>
<feature type="domain" description="Calcineurin-like phosphoesterase" evidence="5">
    <location>
        <begin position="12"/>
        <end position="207"/>
    </location>
</feature>
<evidence type="ECO:0000256" key="3">
    <source>
        <dbReference type="ARBA" id="ARBA00023004"/>
    </source>
</evidence>
<keyword evidence="2" id="KW-0378">Hydrolase</keyword>
<dbReference type="Proteomes" id="UP001500571">
    <property type="component" value="Unassembled WGS sequence"/>
</dbReference>
<dbReference type="InterPro" id="IPR026575">
    <property type="entry name" value="GpdQ/CpdA-like"/>
</dbReference>